<dbReference type="InterPro" id="IPR011011">
    <property type="entry name" value="Znf_FYVE_PHD"/>
</dbReference>
<dbReference type="PANTHER" id="PTHR47331">
    <property type="entry name" value="PHD-TYPE DOMAIN-CONTAINING PROTEIN"/>
    <property type="match status" value="1"/>
</dbReference>
<proteinExistence type="predicted"/>
<dbReference type="VEuPathDB" id="VectorBase:AFUN2_001114"/>
<feature type="region of interest" description="Disordered" evidence="1">
    <location>
        <begin position="99"/>
        <end position="122"/>
    </location>
</feature>
<dbReference type="InterPro" id="IPR013083">
    <property type="entry name" value="Znf_RING/FYVE/PHD"/>
</dbReference>
<dbReference type="STRING" id="62324.A0A182RC36"/>
<reference evidence="2" key="1">
    <citation type="submission" date="2020-05" db="UniProtKB">
        <authorList>
            <consortium name="EnsemblMetazoa"/>
        </authorList>
    </citation>
    <scope>IDENTIFICATION</scope>
    <source>
        <strain evidence="2">FUMOZ</strain>
    </source>
</reference>
<dbReference type="InterPro" id="IPR005312">
    <property type="entry name" value="DUF1759"/>
</dbReference>
<name>A0A182RC36_ANOFN</name>
<evidence type="ECO:0008006" key="3">
    <source>
        <dbReference type="Google" id="ProtNLM"/>
    </source>
</evidence>
<accession>A0A182RC36</accession>
<sequence>ETRGCKTCGDKKEDTLYEQCDACDEWWHFSYAGITTSEESMQNCAWLCDGCMRKTLEEQPKLNEIRKQTTPGISDRDYIGIRETRGQGTEVYDSFSISPPLESFQPEESEVKHGEEEEPNLTSRQMAAWKAISKELPIFSGDPAEWPIFISHYEHTTRRCGYSNWENMLRLQKCLKGPALEMVRSRLLLPEVVSQVIEKLRSSYGRPVHLIKTLLEKVRRIPAPQIDKLESLNEYGEAVQCMVDHMKAAGQRAHITNPLLLEELVDKLPKDQQLLWSHHIRGMASVDRAVFREYIEELAGSLSARDQENLHVHAHVEPARAAASTSVDGRCPSCHITSHGLITRSKFYKLTVKERWQMARDLSVCFDCLEKHNCRACKNRVRCGING</sequence>
<dbReference type="SUPFAM" id="SSF57903">
    <property type="entry name" value="FYVE/PHD zinc finger"/>
    <property type="match status" value="1"/>
</dbReference>
<dbReference type="VEuPathDB" id="VectorBase:AFUN2_006892"/>
<dbReference type="AlphaFoldDB" id="A0A182RC36"/>
<dbReference type="EnsemblMetazoa" id="AFUN003751-RA">
    <property type="protein sequence ID" value="AFUN003751-PA"/>
    <property type="gene ID" value="AFUN003751"/>
</dbReference>
<organism evidence="2">
    <name type="scientific">Anopheles funestus</name>
    <name type="common">African malaria mosquito</name>
    <dbReference type="NCBI Taxonomy" id="62324"/>
    <lineage>
        <taxon>Eukaryota</taxon>
        <taxon>Metazoa</taxon>
        <taxon>Ecdysozoa</taxon>
        <taxon>Arthropoda</taxon>
        <taxon>Hexapoda</taxon>
        <taxon>Insecta</taxon>
        <taxon>Pterygota</taxon>
        <taxon>Neoptera</taxon>
        <taxon>Endopterygota</taxon>
        <taxon>Diptera</taxon>
        <taxon>Nematocera</taxon>
        <taxon>Culicoidea</taxon>
        <taxon>Culicidae</taxon>
        <taxon>Anophelinae</taxon>
        <taxon>Anopheles</taxon>
    </lineage>
</organism>
<dbReference type="Gene3D" id="3.30.40.10">
    <property type="entry name" value="Zinc/RING finger domain, C3HC4 (zinc finger)"/>
    <property type="match status" value="1"/>
</dbReference>
<evidence type="ECO:0000256" key="1">
    <source>
        <dbReference type="SAM" id="MobiDB-lite"/>
    </source>
</evidence>
<protein>
    <recommendedName>
        <fullName evidence="3">PHD-type domain-containing protein</fullName>
    </recommendedName>
</protein>
<dbReference type="VEuPathDB" id="VectorBase:AFUN003751"/>
<dbReference type="Pfam" id="PF03564">
    <property type="entry name" value="DUF1759"/>
    <property type="match status" value="1"/>
</dbReference>
<evidence type="ECO:0000313" key="2">
    <source>
        <dbReference type="EnsemblMetazoa" id="AFUN003751-PA"/>
    </source>
</evidence>